<evidence type="ECO:0000256" key="4">
    <source>
        <dbReference type="ARBA" id="ARBA00022692"/>
    </source>
</evidence>
<dbReference type="GO" id="GO:0015031">
    <property type="term" value="P:protein transport"/>
    <property type="evidence" value="ECO:0007669"/>
    <property type="project" value="UniProtKB-KW"/>
</dbReference>
<dbReference type="InterPro" id="IPR015943">
    <property type="entry name" value="WD40/YVTN_repeat-like_dom_sf"/>
</dbReference>
<feature type="transmembrane region" description="Helical" evidence="11">
    <location>
        <begin position="275"/>
        <end position="294"/>
    </location>
</feature>
<keyword evidence="9 11" id="KW-0472">Membrane</keyword>
<evidence type="ECO:0000256" key="9">
    <source>
        <dbReference type="ARBA" id="ARBA00023136"/>
    </source>
</evidence>
<evidence type="ECO:0000256" key="1">
    <source>
        <dbReference type="ARBA" id="ARBA00004389"/>
    </source>
</evidence>
<evidence type="ECO:0000256" key="11">
    <source>
        <dbReference type="SAM" id="Phobius"/>
    </source>
</evidence>
<reference evidence="12" key="1">
    <citation type="submission" date="2018-02" db="EMBL/GenBank/DDBJ databases">
        <authorList>
            <person name="Cohen D.B."/>
            <person name="Kent A.D."/>
        </authorList>
    </citation>
    <scope>NUCLEOTIDE SEQUENCE</scope>
</reference>
<keyword evidence="4 11" id="KW-0812">Transmembrane</keyword>
<feature type="transmembrane region" description="Helical" evidence="11">
    <location>
        <begin position="12"/>
        <end position="32"/>
    </location>
</feature>
<evidence type="ECO:0000313" key="12">
    <source>
        <dbReference type="EMBL" id="SPC91467.1"/>
    </source>
</evidence>
<dbReference type="SMART" id="SM00320">
    <property type="entry name" value="WD40"/>
    <property type="match status" value="3"/>
</dbReference>
<dbReference type="PANTHER" id="PTHR23284">
    <property type="entry name" value="PROLACTIN REGULATORY ELEMENT BINDING PROTEIN"/>
    <property type="match status" value="1"/>
</dbReference>
<dbReference type="GO" id="GO:0005085">
    <property type="term" value="F:guanyl-nucleotide exchange factor activity"/>
    <property type="evidence" value="ECO:0007669"/>
    <property type="project" value="InterPro"/>
</dbReference>
<sequence length="527" mass="58667">MLGSPWTTCFFIVEWLGSCGIVFFVLLVLPGFSLTAFQPSFLGVGIGLGSTHLRLFELNVRESHTRLLSKKLPPLQAVGPQTCIAFSVDGSRFATGGGDGHLRILEWPSLRIILDEPKAHKSVRDMDFSLDSEFLASTSTDGSARVWKTDDGVPLTTLTRNSDENIELCRFSKDGTKPFLFCTVQKGDEAVTAVWDISTWNKIGHKRLLRKPASIMSISLDGKYLALGSKDGDMCVVEVKKMEISHSSKRLHLGAGIETLEFCPSERPLSGTPFFKFRSATLVLTMFVVFPLFLPTSSRVMLTTTTEWGALVTKLNVPADWKEWQIYLLLLGMFLASAVAFYIFFENSDSFWKFPTGRNQPARPKVETILGDPQSSDDQNVWGSFGPLDMSLYCQKGGTSVNLVAPTSYSKQELQTQTSIQFALTLECIWKLRNQVVHNGAQINILTTVKALDLKVVEHVMALKETNAKESLTSHLELAWLHLFMRIVVESDAKLVVAAINDLDNEAYWKIRPHCIDANSFISSFTS</sequence>
<evidence type="ECO:0000256" key="5">
    <source>
        <dbReference type="ARBA" id="ARBA00022737"/>
    </source>
</evidence>
<gene>
    <name evidence="12" type="ORF">FSB_LOCUS19349</name>
</gene>
<evidence type="ECO:0000256" key="8">
    <source>
        <dbReference type="ARBA" id="ARBA00022989"/>
    </source>
</evidence>
<evidence type="ECO:0000256" key="2">
    <source>
        <dbReference type="ARBA" id="ARBA00022448"/>
    </source>
</evidence>
<keyword evidence="8 11" id="KW-1133">Transmembrane helix</keyword>
<dbReference type="GO" id="GO:0005789">
    <property type="term" value="C:endoplasmic reticulum membrane"/>
    <property type="evidence" value="ECO:0007669"/>
    <property type="project" value="UniProtKB-SubCell"/>
</dbReference>
<dbReference type="SUPFAM" id="SSF50978">
    <property type="entry name" value="WD40 repeat-like"/>
    <property type="match status" value="1"/>
</dbReference>
<evidence type="ECO:0000256" key="6">
    <source>
        <dbReference type="ARBA" id="ARBA00022824"/>
    </source>
</evidence>
<name>A0A2N9FL08_FAGSY</name>
<dbReference type="GO" id="GO:0006888">
    <property type="term" value="P:endoplasmic reticulum to Golgi vesicle-mediated transport"/>
    <property type="evidence" value="ECO:0007669"/>
    <property type="project" value="TreeGrafter"/>
</dbReference>
<accession>A0A2N9FL08</accession>
<dbReference type="InterPro" id="IPR036322">
    <property type="entry name" value="WD40_repeat_dom_sf"/>
</dbReference>
<organism evidence="12">
    <name type="scientific">Fagus sylvatica</name>
    <name type="common">Beechnut</name>
    <dbReference type="NCBI Taxonomy" id="28930"/>
    <lineage>
        <taxon>Eukaryota</taxon>
        <taxon>Viridiplantae</taxon>
        <taxon>Streptophyta</taxon>
        <taxon>Embryophyta</taxon>
        <taxon>Tracheophyta</taxon>
        <taxon>Spermatophyta</taxon>
        <taxon>Magnoliopsida</taxon>
        <taxon>eudicotyledons</taxon>
        <taxon>Gunneridae</taxon>
        <taxon>Pentapetalae</taxon>
        <taxon>rosids</taxon>
        <taxon>fabids</taxon>
        <taxon>Fagales</taxon>
        <taxon>Fagaceae</taxon>
        <taxon>Fagus</taxon>
    </lineage>
</organism>
<dbReference type="InterPro" id="IPR001680">
    <property type="entry name" value="WD40_rpt"/>
</dbReference>
<dbReference type="PANTHER" id="PTHR23284:SF2">
    <property type="entry name" value="SEC12-LIKE PROTEIN 1"/>
    <property type="match status" value="1"/>
</dbReference>
<comment type="subcellular location">
    <subcellularLocation>
        <location evidence="1">Endoplasmic reticulum membrane</location>
        <topology evidence="1">Single-pass membrane protein</topology>
    </subcellularLocation>
</comment>
<protein>
    <submittedName>
        <fullName evidence="12">Uncharacterized protein</fullName>
    </submittedName>
</protein>
<dbReference type="Pfam" id="PF00400">
    <property type="entry name" value="WD40"/>
    <property type="match status" value="2"/>
</dbReference>
<dbReference type="PROSITE" id="PS50082">
    <property type="entry name" value="WD_REPEATS_2"/>
    <property type="match status" value="1"/>
</dbReference>
<dbReference type="Gene3D" id="2.130.10.10">
    <property type="entry name" value="YVTN repeat-like/Quinoprotein amine dehydrogenase"/>
    <property type="match status" value="1"/>
</dbReference>
<evidence type="ECO:0000256" key="10">
    <source>
        <dbReference type="PROSITE-ProRule" id="PRU00221"/>
    </source>
</evidence>
<keyword evidence="3 10" id="KW-0853">WD repeat</keyword>
<keyword evidence="2" id="KW-0813">Transport</keyword>
<keyword evidence="5" id="KW-0677">Repeat</keyword>
<dbReference type="EMBL" id="OIVN01001225">
    <property type="protein sequence ID" value="SPC91467.1"/>
    <property type="molecule type" value="Genomic_DNA"/>
</dbReference>
<keyword evidence="6" id="KW-0256">Endoplasmic reticulum</keyword>
<evidence type="ECO:0000256" key="3">
    <source>
        <dbReference type="ARBA" id="ARBA00022574"/>
    </source>
</evidence>
<proteinExistence type="predicted"/>
<dbReference type="InterPro" id="IPR045260">
    <property type="entry name" value="Sec12-like"/>
</dbReference>
<dbReference type="GO" id="GO:0003400">
    <property type="term" value="P:regulation of COPII vesicle coating"/>
    <property type="evidence" value="ECO:0007669"/>
    <property type="project" value="TreeGrafter"/>
</dbReference>
<evidence type="ECO:0000256" key="7">
    <source>
        <dbReference type="ARBA" id="ARBA00022927"/>
    </source>
</evidence>
<dbReference type="AlphaFoldDB" id="A0A2N9FL08"/>
<feature type="transmembrane region" description="Helical" evidence="11">
    <location>
        <begin position="324"/>
        <end position="345"/>
    </location>
</feature>
<feature type="repeat" description="WD" evidence="10">
    <location>
        <begin position="123"/>
        <end position="157"/>
    </location>
</feature>
<keyword evidence="7" id="KW-0653">Protein transport</keyword>